<comment type="caution">
    <text evidence="6">The sequence shown here is derived from an EMBL/GenBank/DDBJ whole genome shotgun (WGS) entry which is preliminary data.</text>
</comment>
<dbReference type="PANTHER" id="PTHR33124:SF39">
    <property type="entry name" value="TRANSCRIPTION FACTOR UPBEAT1"/>
    <property type="match status" value="1"/>
</dbReference>
<evidence type="ECO:0000256" key="1">
    <source>
        <dbReference type="ARBA" id="ARBA00004123"/>
    </source>
</evidence>
<dbReference type="PANTHER" id="PTHR33124">
    <property type="entry name" value="TRANSCRIPTION FACTOR IBH1-LIKE 1"/>
    <property type="match status" value="1"/>
</dbReference>
<accession>A0ABR2S9K1</accession>
<reference evidence="6 7" key="1">
    <citation type="journal article" date="2024" name="G3 (Bethesda)">
        <title>Genome assembly of Hibiscus sabdariffa L. provides insights into metabolisms of medicinal natural products.</title>
        <authorList>
            <person name="Kim T."/>
        </authorList>
    </citation>
    <scope>NUCLEOTIDE SEQUENCE [LARGE SCALE GENOMIC DNA]</scope>
    <source>
        <strain evidence="6">TK-2024</strain>
        <tissue evidence="6">Old leaves</tissue>
    </source>
</reference>
<keyword evidence="2" id="KW-0805">Transcription regulation</keyword>
<comment type="subcellular location">
    <subcellularLocation>
        <location evidence="1">Nucleus</location>
    </subcellularLocation>
</comment>
<feature type="compositionally biased region" description="Basic residues" evidence="5">
    <location>
        <begin position="24"/>
        <end position="34"/>
    </location>
</feature>
<keyword evidence="7" id="KW-1185">Reference proteome</keyword>
<dbReference type="InterPro" id="IPR044549">
    <property type="entry name" value="bHLH_AtIBH1-like"/>
</dbReference>
<evidence type="ECO:0000256" key="4">
    <source>
        <dbReference type="ARBA" id="ARBA00023242"/>
    </source>
</evidence>
<dbReference type="CDD" id="cd11444">
    <property type="entry name" value="bHLH_AtIBH1_like"/>
    <property type="match status" value="1"/>
</dbReference>
<evidence type="ECO:0000313" key="7">
    <source>
        <dbReference type="Proteomes" id="UP001396334"/>
    </source>
</evidence>
<evidence type="ECO:0000256" key="2">
    <source>
        <dbReference type="ARBA" id="ARBA00023015"/>
    </source>
</evidence>
<gene>
    <name evidence="6" type="ORF">V6N11_011645</name>
</gene>
<protein>
    <submittedName>
        <fullName evidence="6">Uncharacterized protein</fullName>
    </submittedName>
</protein>
<sequence length="106" mass="12039">MGVSQLRSHTNGSLRRKLMEAKARRRLMTKKQRTRSVLMKGKEVPEGSRRIVNPIVNKLKTLKRLVPSNDSTGSDGLFRDTAEYILALQMRVRVMQIMVEVLTGSS</sequence>
<proteinExistence type="predicted"/>
<evidence type="ECO:0000256" key="5">
    <source>
        <dbReference type="SAM" id="MobiDB-lite"/>
    </source>
</evidence>
<keyword evidence="4" id="KW-0539">Nucleus</keyword>
<dbReference type="InterPro" id="IPR044660">
    <property type="entry name" value="IBH1-like"/>
</dbReference>
<dbReference type="Proteomes" id="UP001396334">
    <property type="component" value="Unassembled WGS sequence"/>
</dbReference>
<name>A0ABR2S9K1_9ROSI</name>
<evidence type="ECO:0000313" key="6">
    <source>
        <dbReference type="EMBL" id="KAK9021666.1"/>
    </source>
</evidence>
<dbReference type="EMBL" id="JBBPBN010000016">
    <property type="protein sequence ID" value="KAK9021666.1"/>
    <property type="molecule type" value="Genomic_DNA"/>
</dbReference>
<feature type="region of interest" description="Disordered" evidence="5">
    <location>
        <begin position="24"/>
        <end position="44"/>
    </location>
</feature>
<keyword evidence="3" id="KW-0804">Transcription</keyword>
<evidence type="ECO:0000256" key="3">
    <source>
        <dbReference type="ARBA" id="ARBA00023163"/>
    </source>
</evidence>
<organism evidence="6 7">
    <name type="scientific">Hibiscus sabdariffa</name>
    <name type="common">roselle</name>
    <dbReference type="NCBI Taxonomy" id="183260"/>
    <lineage>
        <taxon>Eukaryota</taxon>
        <taxon>Viridiplantae</taxon>
        <taxon>Streptophyta</taxon>
        <taxon>Embryophyta</taxon>
        <taxon>Tracheophyta</taxon>
        <taxon>Spermatophyta</taxon>
        <taxon>Magnoliopsida</taxon>
        <taxon>eudicotyledons</taxon>
        <taxon>Gunneridae</taxon>
        <taxon>Pentapetalae</taxon>
        <taxon>rosids</taxon>
        <taxon>malvids</taxon>
        <taxon>Malvales</taxon>
        <taxon>Malvaceae</taxon>
        <taxon>Malvoideae</taxon>
        <taxon>Hibiscus</taxon>
    </lineage>
</organism>